<evidence type="ECO:0000256" key="5">
    <source>
        <dbReference type="ARBA" id="ARBA00023242"/>
    </source>
</evidence>
<dbReference type="Proteomes" id="UP001279734">
    <property type="component" value="Unassembled WGS sequence"/>
</dbReference>
<comment type="function">
    <text evidence="6">Involved in nucleolar processing of pre-18S ribosomal RNA. Has a role in the nuclear export of 40S pre-ribosomal subunit to the cytoplasm.</text>
</comment>
<dbReference type="PANTHER" id="PTHR23183">
    <property type="entry name" value="NOP14"/>
    <property type="match status" value="1"/>
</dbReference>
<feature type="compositionally biased region" description="Acidic residues" evidence="7">
    <location>
        <begin position="430"/>
        <end position="441"/>
    </location>
</feature>
<evidence type="ECO:0000313" key="9">
    <source>
        <dbReference type="Proteomes" id="UP001279734"/>
    </source>
</evidence>
<dbReference type="Pfam" id="PF04147">
    <property type="entry name" value="Nop14"/>
    <property type="match status" value="1"/>
</dbReference>
<feature type="compositionally biased region" description="Basic and acidic residues" evidence="7">
    <location>
        <begin position="903"/>
        <end position="918"/>
    </location>
</feature>
<feature type="compositionally biased region" description="Acidic residues" evidence="7">
    <location>
        <begin position="341"/>
        <end position="352"/>
    </location>
</feature>
<evidence type="ECO:0000256" key="4">
    <source>
        <dbReference type="ARBA" id="ARBA00022552"/>
    </source>
</evidence>
<dbReference type="GO" id="GO:0030490">
    <property type="term" value="P:maturation of SSU-rRNA"/>
    <property type="evidence" value="ECO:0007669"/>
    <property type="project" value="TreeGrafter"/>
</dbReference>
<protein>
    <recommendedName>
        <fullName evidence="10">Nucleolar protein 14</fullName>
    </recommendedName>
</protein>
<feature type="region of interest" description="Disordered" evidence="7">
    <location>
        <begin position="1"/>
        <end position="28"/>
    </location>
</feature>
<evidence type="ECO:0008006" key="10">
    <source>
        <dbReference type="Google" id="ProtNLM"/>
    </source>
</evidence>
<keyword evidence="5" id="KW-0539">Nucleus</keyword>
<proteinExistence type="inferred from homology"/>
<keyword evidence="9" id="KW-1185">Reference proteome</keyword>
<dbReference type="AlphaFoldDB" id="A0AAD3Y210"/>
<comment type="caution">
    <text evidence="8">The sequence shown here is derived from an EMBL/GenBank/DDBJ whole genome shotgun (WGS) entry which is preliminary data.</text>
</comment>
<dbReference type="GO" id="GO:0032040">
    <property type="term" value="C:small-subunit processome"/>
    <property type="evidence" value="ECO:0007669"/>
    <property type="project" value="InterPro"/>
</dbReference>
<keyword evidence="4" id="KW-0698">rRNA processing</keyword>
<dbReference type="EMBL" id="BSYO01000030">
    <property type="protein sequence ID" value="GMH26188.1"/>
    <property type="molecule type" value="Genomic_DNA"/>
</dbReference>
<feature type="region of interest" description="Disordered" evidence="7">
    <location>
        <begin position="131"/>
        <end position="165"/>
    </location>
</feature>
<evidence type="ECO:0000313" key="8">
    <source>
        <dbReference type="EMBL" id="GMH26188.1"/>
    </source>
</evidence>
<feature type="compositionally biased region" description="Acidic residues" evidence="7">
    <location>
        <begin position="394"/>
        <end position="422"/>
    </location>
</feature>
<evidence type="ECO:0000256" key="2">
    <source>
        <dbReference type="ARBA" id="ARBA00007466"/>
    </source>
</evidence>
<organism evidence="8 9">
    <name type="scientific">Nepenthes gracilis</name>
    <name type="common">Slender pitcher plant</name>
    <dbReference type="NCBI Taxonomy" id="150966"/>
    <lineage>
        <taxon>Eukaryota</taxon>
        <taxon>Viridiplantae</taxon>
        <taxon>Streptophyta</taxon>
        <taxon>Embryophyta</taxon>
        <taxon>Tracheophyta</taxon>
        <taxon>Spermatophyta</taxon>
        <taxon>Magnoliopsida</taxon>
        <taxon>eudicotyledons</taxon>
        <taxon>Gunneridae</taxon>
        <taxon>Pentapetalae</taxon>
        <taxon>Caryophyllales</taxon>
        <taxon>Nepenthaceae</taxon>
        <taxon>Nepenthes</taxon>
    </lineage>
</organism>
<dbReference type="GO" id="GO:0030692">
    <property type="term" value="C:Noc4p-Nop14p complex"/>
    <property type="evidence" value="ECO:0007669"/>
    <property type="project" value="TreeGrafter"/>
</dbReference>
<comment type="similarity">
    <text evidence="2">Belongs to the NOP14 family.</text>
</comment>
<feature type="compositionally biased region" description="Acidic residues" evidence="7">
    <location>
        <begin position="148"/>
        <end position="163"/>
    </location>
</feature>
<feature type="region of interest" description="Disordered" evidence="7">
    <location>
        <begin position="178"/>
        <end position="200"/>
    </location>
</feature>
<feature type="region of interest" description="Disordered" evidence="7">
    <location>
        <begin position="266"/>
        <end position="444"/>
    </location>
</feature>
<feature type="compositionally biased region" description="Basic and acidic residues" evidence="7">
    <location>
        <begin position="382"/>
        <end position="393"/>
    </location>
</feature>
<evidence type="ECO:0000256" key="3">
    <source>
        <dbReference type="ARBA" id="ARBA00022517"/>
    </source>
</evidence>
<evidence type="ECO:0000256" key="7">
    <source>
        <dbReference type="SAM" id="MobiDB-lite"/>
    </source>
</evidence>
<sequence length="936" mass="107784">MVKKAISGKSDTKKKKKGVKKAGPNAVWKKLKPQKENPFETIWSRRKFDILGKKCKGEERRIGLARSLAIEKRKKTLLKEYEQSGKSSVFLDKRIGEQNDSLGEFDKAILRSQRERQMKFKKKNKYNLSDGEEDEFEVHDGGSFPERDDFDEEVIPDDDDVDQADYKKTPPILKQLNTLAPGEPLTTGLTEEEQNRPKNKKEVMKEIMLKSKFFKVQKASEKEENELLVEQLDKDFTSSLQSQALLSLTRPDKINAVKALANQSIPKELIKKDHTSVQKSDFSKQGPPDSYDKLVTEMALEIRARPSDRTKTSEEIAEEERERLELLEQERQKRMLAPDGTSDDDNASEDAEGTSTQISRPVSGDDLGDSFSPGGKPRIKKGWVDEILERNANDSDDEDGTCSDDSEDDKADEEGTEEENGENDEKGEIFEDWEQSDDDLGMDFRGIEDRENEGQLGEMEHKFNEMADASQTIKRRRTDLIDSEKTRADGELHSTQPADLPFKIDAPSSMEELCSLLENRSIKDIEVAIWRIRCCNPIKENRKKMQVFYGLLLQFFATLANKKPLNFELLNLLFKPLMEMSCEIPYFSAICARERLLQTQKRFCEVVKDSENSSWPTLKTLFLLRLWSMIFPCSDFRHPVMTPAVLLMCEYLMRCPILCGRDMAVGSFLCSMVLLVTNQTHKFCPEALTFLKALLMAAIHRDSRSCQETEFYHILEFKVPRSLLCIQEHVDEIIPLDFLEIMNLPEDSSFFSSDSFRASMLVSLVETLKGFVDVYGELRAFPEIFLPISRLLLEVAEQPNLPSLLQDELRCLAQLITKKADEHHKPRRPLQFRKQKPVPIKLLNPKFEENFVKGRDYDPDRERSECRKLNKLLKREAKGAARELRKDNRFLFDVKERERVQLEEERAENLERGGRGGDELGFLGQQEVHRSAPQRQ</sequence>
<feature type="region of interest" description="Disordered" evidence="7">
    <location>
        <begin position="903"/>
        <end position="936"/>
    </location>
</feature>
<gene>
    <name evidence="8" type="ORF">Nepgr_028031</name>
</gene>
<accession>A0AAD3Y210</accession>
<evidence type="ECO:0000256" key="1">
    <source>
        <dbReference type="ARBA" id="ARBA00004604"/>
    </source>
</evidence>
<dbReference type="PANTHER" id="PTHR23183:SF0">
    <property type="entry name" value="NUCLEOLAR PROTEIN 14"/>
    <property type="match status" value="1"/>
</dbReference>
<reference evidence="8" key="1">
    <citation type="submission" date="2023-05" db="EMBL/GenBank/DDBJ databases">
        <title>Nepenthes gracilis genome sequencing.</title>
        <authorList>
            <person name="Fukushima K."/>
        </authorList>
    </citation>
    <scope>NUCLEOTIDE SEQUENCE</scope>
    <source>
        <strain evidence="8">SING2019-196</strain>
    </source>
</reference>
<comment type="subcellular location">
    <subcellularLocation>
        <location evidence="1">Nucleus</location>
        <location evidence="1">Nucleolus</location>
    </subcellularLocation>
</comment>
<name>A0AAD3Y210_NEPGR</name>
<feature type="compositionally biased region" description="Basic and acidic residues" evidence="7">
    <location>
        <begin position="290"/>
        <end position="333"/>
    </location>
</feature>
<dbReference type="InterPro" id="IPR007276">
    <property type="entry name" value="Nop14"/>
</dbReference>
<evidence type="ECO:0000256" key="6">
    <source>
        <dbReference type="ARBA" id="ARBA00024695"/>
    </source>
</evidence>
<keyword evidence="3" id="KW-0690">Ribosome biogenesis</keyword>